<dbReference type="GO" id="GO:0016757">
    <property type="term" value="F:glycosyltransferase activity"/>
    <property type="evidence" value="ECO:0007669"/>
    <property type="project" value="UniProtKB-ARBA"/>
</dbReference>
<dbReference type="PANTHER" id="PTHR45871:SF1">
    <property type="entry name" value="PHOSPHATIDYLINOSITOL N-ACETYLGLUCOSAMINYLTRANSFERASE SUBUNIT A"/>
    <property type="match status" value="1"/>
</dbReference>
<organism evidence="3 4">
    <name type="scientific">Pseudochrobactrum saccharolyticum</name>
    <dbReference type="NCBI Taxonomy" id="354352"/>
    <lineage>
        <taxon>Bacteria</taxon>
        <taxon>Pseudomonadati</taxon>
        <taxon>Pseudomonadota</taxon>
        <taxon>Alphaproteobacteria</taxon>
        <taxon>Hyphomicrobiales</taxon>
        <taxon>Brucellaceae</taxon>
        <taxon>Pseudochrobactrum</taxon>
    </lineage>
</organism>
<dbReference type="InterPro" id="IPR028098">
    <property type="entry name" value="Glyco_trans_4-like_N"/>
</dbReference>
<keyword evidence="3" id="KW-0808">Transferase</keyword>
<keyword evidence="4" id="KW-1185">Reference proteome</keyword>
<dbReference type="EMBL" id="JACHIL010000002">
    <property type="protein sequence ID" value="MBB5090645.1"/>
    <property type="molecule type" value="Genomic_DNA"/>
</dbReference>
<comment type="caution">
    <text evidence="3">The sequence shown here is derived from an EMBL/GenBank/DDBJ whole genome shotgun (WGS) entry which is preliminary data.</text>
</comment>
<dbReference type="Pfam" id="PF00534">
    <property type="entry name" value="Glycos_transf_1"/>
    <property type="match status" value="1"/>
</dbReference>
<name>A0A7W8EMN5_9HYPH</name>
<dbReference type="Proteomes" id="UP000531231">
    <property type="component" value="Unassembled WGS sequence"/>
</dbReference>
<accession>A0A7W8EMN5</accession>
<dbReference type="PANTHER" id="PTHR45871">
    <property type="entry name" value="N-ACETYLGLUCOSAMINYL-PHOSPHATIDYLINOSITOL BIOSYNTHETIC PROTEIN"/>
    <property type="match status" value="1"/>
</dbReference>
<gene>
    <name evidence="3" type="ORF">HNQ68_001169</name>
</gene>
<dbReference type="SUPFAM" id="SSF53756">
    <property type="entry name" value="UDP-Glycosyltransferase/glycogen phosphorylase"/>
    <property type="match status" value="1"/>
</dbReference>
<dbReference type="AlphaFoldDB" id="A0A7W8EMN5"/>
<dbReference type="Gene3D" id="3.40.50.2000">
    <property type="entry name" value="Glycogen Phosphorylase B"/>
    <property type="match status" value="2"/>
</dbReference>
<reference evidence="3 4" key="1">
    <citation type="submission" date="2020-08" db="EMBL/GenBank/DDBJ databases">
        <title>Genomic Encyclopedia of Type Strains, Phase IV (KMG-IV): sequencing the most valuable type-strain genomes for metagenomic binning, comparative biology and taxonomic classification.</title>
        <authorList>
            <person name="Goeker M."/>
        </authorList>
    </citation>
    <scope>NUCLEOTIDE SEQUENCE [LARGE SCALE GENOMIC DNA]</scope>
    <source>
        <strain evidence="3 4">DSM 25620</strain>
    </source>
</reference>
<evidence type="ECO:0000259" key="2">
    <source>
        <dbReference type="Pfam" id="PF13439"/>
    </source>
</evidence>
<dbReference type="RefSeq" id="WP_246176083.1">
    <property type="nucleotide sequence ID" value="NZ_JACHIL010000002.1"/>
</dbReference>
<evidence type="ECO:0000259" key="1">
    <source>
        <dbReference type="Pfam" id="PF00534"/>
    </source>
</evidence>
<protein>
    <submittedName>
        <fullName evidence="3">Glycosyltransferase involved in cell wall biosynthesis</fullName>
    </submittedName>
</protein>
<proteinExistence type="predicted"/>
<evidence type="ECO:0000313" key="4">
    <source>
        <dbReference type="Proteomes" id="UP000531231"/>
    </source>
</evidence>
<feature type="domain" description="Glycosyl transferase family 1" evidence="1">
    <location>
        <begin position="200"/>
        <end position="344"/>
    </location>
</feature>
<evidence type="ECO:0000313" key="3">
    <source>
        <dbReference type="EMBL" id="MBB5090645.1"/>
    </source>
</evidence>
<dbReference type="Pfam" id="PF13439">
    <property type="entry name" value="Glyco_transf_4"/>
    <property type="match status" value="1"/>
</dbReference>
<sequence>MKQKSLRIIHCFRSPIGGVFRHIRDLAAMQNAAGHQVGVICELCEDGALEQQQFAAMLPDLALGLHRIPISRKIGLSDIGAILSTRKILKQLQPDIVHGHGAKGGTYARLGTIGIHKSQAQRPHKFYSPHGGSLHFDPATLAGKIMFTAERLQERITNGLIFVSAYEENTYQEKVGNPRCAHIVIRNGISKDEFAPVTPEADAADFLFTGMMRDLKGPDLFIRALAELNKVARANNRPLATGAMVGDGPQKQNYQALAAQLGLENHICFYPAMPVREALKHGQIFVLPSRAESLPYIALEVLAAQRSIIATDVGGLAEIFGTDSNALCKPDAGAIAAKMCEALTFPANYQQTMPDPLLLRSRFSRENMAHAVEQFYRIN</sequence>
<dbReference type="InterPro" id="IPR001296">
    <property type="entry name" value="Glyco_trans_1"/>
</dbReference>
<feature type="domain" description="Glycosyltransferase subfamily 4-like N-terminal" evidence="2">
    <location>
        <begin position="16"/>
        <end position="191"/>
    </location>
</feature>